<sequence>MEGHQVDPHGRDGSAAQGGGEEARRVLERRRDEVGKRWQALSCKLSPSIPVSSNRRTSLLLRRIQRREAPASHSRSGIARVFGAQGAGELRRMFRGLMRELDWEEQQELRDVLHTEALARGMHSYSISLRSMAPVSARAALC</sequence>
<feature type="compositionally biased region" description="Basic and acidic residues" evidence="1">
    <location>
        <begin position="1"/>
        <end position="12"/>
    </location>
</feature>
<feature type="region of interest" description="Disordered" evidence="1">
    <location>
        <begin position="1"/>
        <end position="28"/>
    </location>
</feature>
<evidence type="ECO:0000256" key="1">
    <source>
        <dbReference type="SAM" id="MobiDB-lite"/>
    </source>
</evidence>
<dbReference type="EMBL" id="HBFX01012549">
    <property type="protein sequence ID" value="CAD8952916.1"/>
    <property type="molecule type" value="Transcribed_RNA"/>
</dbReference>
<dbReference type="EMBL" id="HBFK01013989">
    <property type="protein sequence ID" value="CAD8741971.1"/>
    <property type="molecule type" value="Transcribed_RNA"/>
</dbReference>
<proteinExistence type="predicted"/>
<evidence type="ECO:0000313" key="2">
    <source>
        <dbReference type="EMBL" id="CAD8741971.1"/>
    </source>
</evidence>
<protein>
    <submittedName>
        <fullName evidence="3">Uncharacterized protein</fullName>
    </submittedName>
</protein>
<accession>A0A6U2G4V7</accession>
<organism evidence="3">
    <name type="scientific">Hemiselmis andersenii</name>
    <name type="common">Cryptophyte alga</name>
    <dbReference type="NCBI Taxonomy" id="464988"/>
    <lineage>
        <taxon>Eukaryota</taxon>
        <taxon>Cryptophyceae</taxon>
        <taxon>Cryptomonadales</taxon>
        <taxon>Hemiselmidaceae</taxon>
        <taxon>Hemiselmis</taxon>
    </lineage>
</organism>
<evidence type="ECO:0000313" key="3">
    <source>
        <dbReference type="EMBL" id="CAD8952916.1"/>
    </source>
</evidence>
<reference evidence="3" key="1">
    <citation type="submission" date="2021-01" db="EMBL/GenBank/DDBJ databases">
        <authorList>
            <person name="Corre E."/>
            <person name="Pelletier E."/>
            <person name="Niang G."/>
            <person name="Scheremetjew M."/>
            <person name="Finn R."/>
            <person name="Kale V."/>
            <person name="Holt S."/>
            <person name="Cochrane G."/>
            <person name="Meng A."/>
            <person name="Brown T."/>
            <person name="Cohen L."/>
        </authorList>
    </citation>
    <scope>NUCLEOTIDE SEQUENCE</scope>
    <source>
        <strain evidence="2">CCMP441</strain>
        <strain evidence="3">CCMP644</strain>
    </source>
</reference>
<gene>
    <name evidence="3" type="ORF">HAND00432_LOCUS7453</name>
    <name evidence="2" type="ORF">HAND1043_LOCUS8465</name>
</gene>
<dbReference type="AlphaFoldDB" id="A0A6U2G4V7"/>
<name>A0A6U2G4V7_HEMAN</name>